<dbReference type="STRING" id="1798653.A3G64_03240"/>
<dbReference type="EMBL" id="MHLD01000032">
    <property type="protein sequence ID" value="OGZ01994.1"/>
    <property type="molecule type" value="Genomic_DNA"/>
</dbReference>
<protein>
    <submittedName>
        <fullName evidence="1">Uncharacterized protein</fullName>
    </submittedName>
</protein>
<dbReference type="Proteomes" id="UP000179281">
    <property type="component" value="Unassembled WGS sequence"/>
</dbReference>
<name>A0A1G2CKR6_9BACT</name>
<gene>
    <name evidence="1" type="ORF">A3G64_03240</name>
</gene>
<proteinExistence type="predicted"/>
<evidence type="ECO:0000313" key="1">
    <source>
        <dbReference type="EMBL" id="OGZ01994.1"/>
    </source>
</evidence>
<sequence>MLEEKRLDEKLATAEARIAAPPRRLAALLELAGSAYLSYRFAPPAEKRDLITEITSNRLVEGKNLAITLKSPFQEVAERFKNSNGALERKRTSRFALPKTHRF</sequence>
<accession>A0A1G2CKR6</accession>
<comment type="caution">
    <text evidence="1">The sequence shown here is derived from an EMBL/GenBank/DDBJ whole genome shotgun (WGS) entry which is preliminary data.</text>
</comment>
<evidence type="ECO:0000313" key="2">
    <source>
        <dbReference type="Proteomes" id="UP000179281"/>
    </source>
</evidence>
<organism evidence="1 2">
    <name type="scientific">Candidatus Liptonbacteria bacterium RIFCSPLOWO2_12_FULL_60_15</name>
    <dbReference type="NCBI Taxonomy" id="1798653"/>
    <lineage>
        <taxon>Bacteria</taxon>
        <taxon>Candidatus Liptoniibacteriota</taxon>
    </lineage>
</organism>
<dbReference type="AlphaFoldDB" id="A0A1G2CKR6"/>
<reference evidence="1 2" key="1">
    <citation type="journal article" date="2016" name="Nat. Commun.">
        <title>Thousands of microbial genomes shed light on interconnected biogeochemical processes in an aquifer system.</title>
        <authorList>
            <person name="Anantharaman K."/>
            <person name="Brown C.T."/>
            <person name="Hug L.A."/>
            <person name="Sharon I."/>
            <person name="Castelle C.J."/>
            <person name="Probst A.J."/>
            <person name="Thomas B.C."/>
            <person name="Singh A."/>
            <person name="Wilkins M.J."/>
            <person name="Karaoz U."/>
            <person name="Brodie E.L."/>
            <person name="Williams K.H."/>
            <person name="Hubbard S.S."/>
            <person name="Banfield J.F."/>
        </authorList>
    </citation>
    <scope>NUCLEOTIDE SEQUENCE [LARGE SCALE GENOMIC DNA]</scope>
</reference>